<dbReference type="SUPFAM" id="SSF74653">
    <property type="entry name" value="TolA/TonB C-terminal domain"/>
    <property type="match status" value="1"/>
</dbReference>
<dbReference type="Pfam" id="PF03544">
    <property type="entry name" value="TonB_C"/>
    <property type="match status" value="1"/>
</dbReference>
<dbReference type="AlphaFoldDB" id="A0A444WBT5"/>
<dbReference type="EMBL" id="JUIW01000005">
    <property type="protein sequence ID" value="RYJ43301.1"/>
    <property type="molecule type" value="Genomic_DNA"/>
</dbReference>
<comment type="caution">
    <text evidence="4">The sequence shown here is derived from an EMBL/GenBank/DDBJ whole genome shotgun (WGS) entry which is preliminary data.</text>
</comment>
<protein>
    <submittedName>
        <fullName evidence="4">Ferric siderophore transport system, periplasmic binding protein TonB</fullName>
    </submittedName>
</protein>
<keyword evidence="5" id="KW-1185">Reference proteome</keyword>
<dbReference type="Gene3D" id="3.30.1150.10">
    <property type="match status" value="1"/>
</dbReference>
<feature type="compositionally biased region" description="Basic and acidic residues" evidence="1">
    <location>
        <begin position="98"/>
        <end position="128"/>
    </location>
</feature>
<keyword evidence="2" id="KW-0472">Membrane</keyword>
<feature type="domain" description="TonB C-terminal" evidence="3">
    <location>
        <begin position="230"/>
        <end position="289"/>
    </location>
</feature>
<reference evidence="4 5" key="1">
    <citation type="submission" date="2014-12" db="EMBL/GenBank/DDBJ databases">
        <title>Genome sequence of Flavobacterium beibuense RSKm HC5.</title>
        <authorList>
            <person name="Kim J.F."/>
            <person name="Song J.Y."/>
            <person name="Kwak M.-J."/>
            <person name="Lee S.-W."/>
        </authorList>
    </citation>
    <scope>NUCLEOTIDE SEQUENCE [LARGE SCALE GENOMIC DNA]</scope>
    <source>
        <strain evidence="4 5">RSKm HC5</strain>
    </source>
</reference>
<feature type="compositionally biased region" description="Basic and acidic residues" evidence="1">
    <location>
        <begin position="1"/>
        <end position="16"/>
    </location>
</feature>
<keyword evidence="2" id="KW-1133">Transmembrane helix</keyword>
<dbReference type="GO" id="GO:0055085">
    <property type="term" value="P:transmembrane transport"/>
    <property type="evidence" value="ECO:0007669"/>
    <property type="project" value="InterPro"/>
</dbReference>
<gene>
    <name evidence="4" type="ORF">NU09_1639</name>
</gene>
<dbReference type="InterPro" id="IPR037682">
    <property type="entry name" value="TonB_C"/>
</dbReference>
<feature type="region of interest" description="Disordered" evidence="1">
    <location>
        <begin position="1"/>
        <end position="20"/>
    </location>
</feature>
<keyword evidence="2" id="KW-0812">Transmembrane</keyword>
<evidence type="ECO:0000256" key="2">
    <source>
        <dbReference type="SAM" id="Phobius"/>
    </source>
</evidence>
<dbReference type="RefSeq" id="WP_129750777.1">
    <property type="nucleotide sequence ID" value="NZ_JUIW01000005.1"/>
</dbReference>
<evidence type="ECO:0000259" key="3">
    <source>
        <dbReference type="Pfam" id="PF03544"/>
    </source>
</evidence>
<evidence type="ECO:0000313" key="4">
    <source>
        <dbReference type="EMBL" id="RYJ43301.1"/>
    </source>
</evidence>
<dbReference type="OrthoDB" id="1095452at2"/>
<evidence type="ECO:0000256" key="1">
    <source>
        <dbReference type="SAM" id="MobiDB-lite"/>
    </source>
</evidence>
<sequence length="296" mass="33031">MKDNELFKHFKDRSDSFNEPPGDQLWSRIEGQLNITPNPAMVRKGVMYKALIATGVLAIAGSIVIFNYLEKQNIEPAVIKTEQPQQIINEPVVTEPAPEEKQTIADIPEEKPVIKEDSKKPEPKKDPVAVAAVKKEPAPAKKEAPATQKTTLPTTALKGEELKSKESETIEFTIKKEHDSLQTDHVNFNRVFSPDKLTKQPEFPGGTQAFYVQISRKFVVKQAIPEGDYKVNISFVIEKDGTLSNIKAIDDPGYGFSEQVIKAFSSLTQKWTPGQIDGRPVRTSYNLPFSINIKKG</sequence>
<feature type="region of interest" description="Disordered" evidence="1">
    <location>
        <begin position="94"/>
        <end position="128"/>
    </location>
</feature>
<organism evidence="4 5">
    <name type="scientific">Flavobacterium beibuense</name>
    <dbReference type="NCBI Taxonomy" id="657326"/>
    <lineage>
        <taxon>Bacteria</taxon>
        <taxon>Pseudomonadati</taxon>
        <taxon>Bacteroidota</taxon>
        <taxon>Flavobacteriia</taxon>
        <taxon>Flavobacteriales</taxon>
        <taxon>Flavobacteriaceae</taxon>
        <taxon>Flavobacterium</taxon>
    </lineage>
</organism>
<feature type="transmembrane region" description="Helical" evidence="2">
    <location>
        <begin position="50"/>
        <end position="69"/>
    </location>
</feature>
<accession>A0A444WBT5</accession>
<evidence type="ECO:0000313" key="5">
    <source>
        <dbReference type="Proteomes" id="UP000289775"/>
    </source>
</evidence>
<proteinExistence type="predicted"/>
<name>A0A444WBT5_9FLAO</name>
<dbReference type="Proteomes" id="UP000289775">
    <property type="component" value="Unassembled WGS sequence"/>
</dbReference>